<dbReference type="SUPFAM" id="SSF53850">
    <property type="entry name" value="Periplasmic binding protein-like II"/>
    <property type="match status" value="1"/>
</dbReference>
<dbReference type="Gene3D" id="3.40.190.10">
    <property type="entry name" value="Periplasmic binding protein-like II"/>
    <property type="match status" value="2"/>
</dbReference>
<dbReference type="EMBL" id="BRLB01000005">
    <property type="protein sequence ID" value="GKX29672.1"/>
    <property type="molecule type" value="Genomic_DNA"/>
</dbReference>
<sequence>MKRKNVTVLLVVVMCCLNVFVGCQKQKSEEVKTVSKNDVSDKKILEYWTMWNETEIQGQVIKEAVDDFMKINPDIQVNITWCGREIRKTLQPALDKKEAVDIWDEDVERVVKNWGDYTLSLDDYVKKPYPTTEGKAYEECINYNLMNLIKVFSDDSTLKAIPYQAYITSFMYNKDHFIDAGITETPKTWEEFLVVCEKLKAKGHTPLTTDDAYADALIGYHLSRIKGYEWVEELVADESKAMWDDEAVLRMAEDYEHLASQGYFSKNIDSNIWPAGQQEVASGDVTMYVNGSWLPNEVLGTTGPDFNWGQFSYPAVKDGVETIGNLNFGSQCYAINKECEYPEEAFRLIAHITTGEWDEKLAASSMGMPSSNDANWPIQLQEAKGVLENATEWNPYGCGISSNIDLAPTIISNFQKLMSGELTAERFIEEMKK</sequence>
<proteinExistence type="predicted"/>
<keyword evidence="3" id="KW-1185">Reference proteome</keyword>
<protein>
    <submittedName>
        <fullName evidence="2">Uncharacterized protein</fullName>
    </submittedName>
</protein>
<dbReference type="InterPro" id="IPR050490">
    <property type="entry name" value="Bact_solute-bd_prot1"/>
</dbReference>
<gene>
    <name evidence="2" type="ORF">SH1V18_21520</name>
</gene>
<feature type="chain" id="PRO_5040928301" evidence="1">
    <location>
        <begin position="22"/>
        <end position="433"/>
    </location>
</feature>
<evidence type="ECO:0000313" key="3">
    <source>
        <dbReference type="Proteomes" id="UP001144256"/>
    </source>
</evidence>
<feature type="signal peptide" evidence="1">
    <location>
        <begin position="1"/>
        <end position="21"/>
    </location>
</feature>
<keyword evidence="1" id="KW-0732">Signal</keyword>
<dbReference type="Pfam" id="PF13416">
    <property type="entry name" value="SBP_bac_8"/>
    <property type="match status" value="1"/>
</dbReference>
<evidence type="ECO:0000256" key="1">
    <source>
        <dbReference type="SAM" id="SignalP"/>
    </source>
</evidence>
<dbReference type="Proteomes" id="UP001144256">
    <property type="component" value="Unassembled WGS sequence"/>
</dbReference>
<dbReference type="InterPro" id="IPR006059">
    <property type="entry name" value="SBP"/>
</dbReference>
<dbReference type="PANTHER" id="PTHR43649">
    <property type="entry name" value="ARABINOSE-BINDING PROTEIN-RELATED"/>
    <property type="match status" value="1"/>
</dbReference>
<dbReference type="PROSITE" id="PS51257">
    <property type="entry name" value="PROKAR_LIPOPROTEIN"/>
    <property type="match status" value="1"/>
</dbReference>
<reference evidence="2" key="1">
    <citation type="submission" date="2022-06" db="EMBL/GenBank/DDBJ databases">
        <title>Vallitalea longa sp. nov., an anaerobic bacterium isolated from marine sediment.</title>
        <authorList>
            <person name="Hirano S."/>
            <person name="Terahara T."/>
            <person name="Mori K."/>
            <person name="Hamada M."/>
            <person name="Matsumoto R."/>
            <person name="Kobayashi T."/>
        </authorList>
    </citation>
    <scope>NUCLEOTIDE SEQUENCE</scope>
    <source>
        <strain evidence="2">SH18-1</strain>
    </source>
</reference>
<organism evidence="2 3">
    <name type="scientific">Vallitalea longa</name>
    <dbReference type="NCBI Taxonomy" id="2936439"/>
    <lineage>
        <taxon>Bacteria</taxon>
        <taxon>Bacillati</taxon>
        <taxon>Bacillota</taxon>
        <taxon>Clostridia</taxon>
        <taxon>Lachnospirales</taxon>
        <taxon>Vallitaleaceae</taxon>
        <taxon>Vallitalea</taxon>
    </lineage>
</organism>
<accession>A0A9W6DFP1</accession>
<comment type="caution">
    <text evidence="2">The sequence shown here is derived from an EMBL/GenBank/DDBJ whole genome shotgun (WGS) entry which is preliminary data.</text>
</comment>
<dbReference type="RefSeq" id="WP_281815262.1">
    <property type="nucleotide sequence ID" value="NZ_BRLB01000005.1"/>
</dbReference>
<dbReference type="AlphaFoldDB" id="A0A9W6DFP1"/>
<evidence type="ECO:0000313" key="2">
    <source>
        <dbReference type="EMBL" id="GKX29672.1"/>
    </source>
</evidence>
<name>A0A9W6DFP1_9FIRM</name>